<gene>
    <name evidence="1" type="ORF">ANCCAN_26782</name>
</gene>
<dbReference type="EMBL" id="JOJR01004062">
    <property type="protein sequence ID" value="RCN27484.1"/>
    <property type="molecule type" value="Genomic_DNA"/>
</dbReference>
<dbReference type="Proteomes" id="UP000252519">
    <property type="component" value="Unassembled WGS sequence"/>
</dbReference>
<evidence type="ECO:0000313" key="1">
    <source>
        <dbReference type="EMBL" id="RCN27484.1"/>
    </source>
</evidence>
<accession>A0A368F5R3</accession>
<reference evidence="1 2" key="1">
    <citation type="submission" date="2014-10" db="EMBL/GenBank/DDBJ databases">
        <title>Draft genome of the hookworm Ancylostoma caninum.</title>
        <authorList>
            <person name="Mitreva M."/>
        </authorList>
    </citation>
    <scope>NUCLEOTIDE SEQUENCE [LARGE SCALE GENOMIC DNA]</scope>
    <source>
        <strain evidence="1 2">Baltimore</strain>
    </source>
</reference>
<protein>
    <submittedName>
        <fullName evidence="1">Uncharacterized protein</fullName>
    </submittedName>
</protein>
<dbReference type="AlphaFoldDB" id="A0A368F5R3"/>
<name>A0A368F5R3_ANCCA</name>
<dbReference type="STRING" id="29170.A0A368F5R3"/>
<comment type="caution">
    <text evidence="1">The sequence shown here is derived from an EMBL/GenBank/DDBJ whole genome shotgun (WGS) entry which is preliminary data.</text>
</comment>
<evidence type="ECO:0000313" key="2">
    <source>
        <dbReference type="Proteomes" id="UP000252519"/>
    </source>
</evidence>
<sequence length="64" mass="7504">MATNFSLLPPLPPLRDFIHMYRSRAKKVLSQNYLMDMNLTRKVCMLVLNLERNKTNSSKQHKIG</sequence>
<keyword evidence="2" id="KW-1185">Reference proteome</keyword>
<organism evidence="1 2">
    <name type="scientific">Ancylostoma caninum</name>
    <name type="common">Dog hookworm</name>
    <dbReference type="NCBI Taxonomy" id="29170"/>
    <lineage>
        <taxon>Eukaryota</taxon>
        <taxon>Metazoa</taxon>
        <taxon>Ecdysozoa</taxon>
        <taxon>Nematoda</taxon>
        <taxon>Chromadorea</taxon>
        <taxon>Rhabditida</taxon>
        <taxon>Rhabditina</taxon>
        <taxon>Rhabditomorpha</taxon>
        <taxon>Strongyloidea</taxon>
        <taxon>Ancylostomatidae</taxon>
        <taxon>Ancylostomatinae</taxon>
        <taxon>Ancylostoma</taxon>
    </lineage>
</organism>
<proteinExistence type="predicted"/>